<dbReference type="GO" id="GO:0032259">
    <property type="term" value="P:methylation"/>
    <property type="evidence" value="ECO:0007669"/>
    <property type="project" value="UniProtKB-KW"/>
</dbReference>
<comment type="similarity">
    <text evidence="1 4">Belongs to the UPF0677 family.</text>
</comment>
<dbReference type="SUPFAM" id="SSF53335">
    <property type="entry name" value="S-adenosyl-L-methionine-dependent methyltransferases"/>
    <property type="match status" value="1"/>
</dbReference>
<dbReference type="PANTHER" id="PTHR43619:SF2">
    <property type="entry name" value="S-ADENOSYL-L-METHIONINE-DEPENDENT METHYLTRANSFERASES SUPERFAMILY PROTEIN"/>
    <property type="match status" value="1"/>
</dbReference>
<protein>
    <recommendedName>
        <fullName evidence="4">S-adenosyl-L-methionine-dependent methyltransferase</fullName>
        <ecNumber evidence="4">2.1.1.-</ecNumber>
    </recommendedName>
</protein>
<evidence type="ECO:0000313" key="5">
    <source>
        <dbReference type="EMBL" id="QIZ06122.1"/>
    </source>
</evidence>
<evidence type="ECO:0000256" key="2">
    <source>
        <dbReference type="ARBA" id="ARBA00022603"/>
    </source>
</evidence>
<dbReference type="GO" id="GO:0008168">
    <property type="term" value="F:methyltransferase activity"/>
    <property type="evidence" value="ECO:0007669"/>
    <property type="project" value="UniProtKB-UniRule"/>
</dbReference>
<keyword evidence="2 4" id="KW-0489">Methyltransferase</keyword>
<evidence type="ECO:0000256" key="4">
    <source>
        <dbReference type="RuleBase" id="RU362030"/>
    </source>
</evidence>
<reference evidence="5 6" key="1">
    <citation type="submission" date="2020-04" db="EMBL/GenBank/DDBJ databases">
        <title>Genome-Wide Identification of 5-Methylcytosine Sites in Bacterial Genomes By High-Throughput Sequencing of MspJI Restriction Fragments.</title>
        <authorList>
            <person name="Wu V."/>
        </authorList>
    </citation>
    <scope>NUCLEOTIDE SEQUENCE [LARGE SCALE GENOMIC DNA]</scope>
    <source>
        <strain evidence="5 6">S2</strain>
    </source>
</reference>
<dbReference type="Gene3D" id="3.40.50.150">
    <property type="entry name" value="Vaccinia Virus protein VP39"/>
    <property type="match status" value="1"/>
</dbReference>
<sequence>MESKKESLTAIVSCFARGYHASNSREPIFNDFIAKSLLMDEEKQLIAANWANAIAFFDQEKSETLTKFDDKLHWVMSNQTIPQLVSRARYAEDGLKAAIQRGFKQYVILGAGFDTFALRQARLPEDFVIYEVDLPATQAFKINRLEEIGIEIPENVRFVPVDFKNDSLHDALKKSGYDEQKYTYFSLLGVVMYLDKKDFYQLLSSVSEMSVNGSSLIFDYLDDTAFDVSIASKKLTQMRQITAHTGEPMISGFDPFELDRELQDCNMLLYENLSPANIEDMYFKGREDGLHAFDHFHFAHLVVHK</sequence>
<dbReference type="InterPro" id="IPR029063">
    <property type="entry name" value="SAM-dependent_MTases_sf"/>
</dbReference>
<dbReference type="Proteomes" id="UP000501868">
    <property type="component" value="Chromosome"/>
</dbReference>
<gene>
    <name evidence="5" type="ORF">HFZ78_04710</name>
</gene>
<evidence type="ECO:0000256" key="3">
    <source>
        <dbReference type="ARBA" id="ARBA00022679"/>
    </source>
</evidence>
<dbReference type="AlphaFoldDB" id="A0A6H1NY21"/>
<dbReference type="Pfam" id="PF04072">
    <property type="entry name" value="LCM"/>
    <property type="match status" value="1"/>
</dbReference>
<keyword evidence="4" id="KW-0949">S-adenosyl-L-methionine</keyword>
<dbReference type="EC" id="2.1.1.-" evidence="4"/>
<dbReference type="InterPro" id="IPR007213">
    <property type="entry name" value="Ppm1/Ppm2/Tcmp"/>
</dbReference>
<name>A0A6H1NY21_PRIMG</name>
<reference evidence="5 6" key="2">
    <citation type="submission" date="2020-04" db="EMBL/GenBank/DDBJ databases">
        <authorList>
            <person name="Fomenkov A."/>
            <person name="Anton B.P."/>
            <person name="Roberts R.J."/>
        </authorList>
    </citation>
    <scope>NUCLEOTIDE SEQUENCE [LARGE SCALE GENOMIC DNA]</scope>
    <source>
        <strain evidence="5 6">S2</strain>
    </source>
</reference>
<evidence type="ECO:0000256" key="1">
    <source>
        <dbReference type="ARBA" id="ARBA00008138"/>
    </source>
</evidence>
<dbReference type="EMBL" id="CP051128">
    <property type="protein sequence ID" value="QIZ06122.1"/>
    <property type="molecule type" value="Genomic_DNA"/>
</dbReference>
<evidence type="ECO:0000313" key="6">
    <source>
        <dbReference type="Proteomes" id="UP000501868"/>
    </source>
</evidence>
<dbReference type="PANTHER" id="PTHR43619">
    <property type="entry name" value="S-ADENOSYL-L-METHIONINE-DEPENDENT METHYLTRANSFERASE YKTD-RELATED"/>
    <property type="match status" value="1"/>
</dbReference>
<dbReference type="InterPro" id="IPR011610">
    <property type="entry name" value="SAM_mthyl_Trfase_ML2640-like"/>
</dbReference>
<proteinExistence type="inferred from homology"/>
<organism evidence="5 6">
    <name type="scientific">Priestia megaterium</name>
    <name type="common">Bacillus megaterium</name>
    <dbReference type="NCBI Taxonomy" id="1404"/>
    <lineage>
        <taxon>Bacteria</taxon>
        <taxon>Bacillati</taxon>
        <taxon>Bacillota</taxon>
        <taxon>Bacilli</taxon>
        <taxon>Bacillales</taxon>
        <taxon>Bacillaceae</taxon>
        <taxon>Priestia</taxon>
    </lineage>
</organism>
<keyword evidence="3 5" id="KW-0808">Transferase</keyword>
<comment type="function">
    <text evidence="4">Exhibits S-adenosyl-L-methionine-dependent methyltransferase activity.</text>
</comment>
<dbReference type="NCBIfam" id="TIGR00027">
    <property type="entry name" value="mthyl_TIGR00027"/>
    <property type="match status" value="1"/>
</dbReference>
<accession>A0A6H1NY21</accession>